<protein>
    <submittedName>
        <fullName evidence="1">Uncharacterized protein</fullName>
    </submittedName>
</protein>
<name>A0A517Q5R5_9PLAN</name>
<keyword evidence="2" id="KW-1185">Reference proteome</keyword>
<reference evidence="1 2" key="1">
    <citation type="submission" date="2019-03" db="EMBL/GenBank/DDBJ databases">
        <title>Deep-cultivation of Planctomycetes and their phenomic and genomic characterization uncovers novel biology.</title>
        <authorList>
            <person name="Wiegand S."/>
            <person name="Jogler M."/>
            <person name="Boedeker C."/>
            <person name="Pinto D."/>
            <person name="Vollmers J."/>
            <person name="Rivas-Marin E."/>
            <person name="Kohn T."/>
            <person name="Peeters S.H."/>
            <person name="Heuer A."/>
            <person name="Rast P."/>
            <person name="Oberbeckmann S."/>
            <person name="Bunk B."/>
            <person name="Jeske O."/>
            <person name="Meyerdierks A."/>
            <person name="Storesund J.E."/>
            <person name="Kallscheuer N."/>
            <person name="Luecker S."/>
            <person name="Lage O.M."/>
            <person name="Pohl T."/>
            <person name="Merkel B.J."/>
            <person name="Hornburger P."/>
            <person name="Mueller R.-W."/>
            <person name="Bruemmer F."/>
            <person name="Labrenz M."/>
            <person name="Spormann A.M."/>
            <person name="Op den Camp H."/>
            <person name="Overmann J."/>
            <person name="Amann R."/>
            <person name="Jetten M.S.M."/>
            <person name="Mascher T."/>
            <person name="Medema M.H."/>
            <person name="Devos D.P."/>
            <person name="Kaster A.-K."/>
            <person name="Ovreas L."/>
            <person name="Rohde M."/>
            <person name="Galperin M.Y."/>
            <person name="Jogler C."/>
        </authorList>
    </citation>
    <scope>NUCLEOTIDE SEQUENCE [LARGE SCALE GENOMIC DNA]</scope>
    <source>
        <strain evidence="1 2">Enr10</strain>
    </source>
</reference>
<dbReference type="AlphaFoldDB" id="A0A517Q5R5"/>
<dbReference type="RefSeq" id="WP_145449046.1">
    <property type="nucleotide sequence ID" value="NZ_CP037421.1"/>
</dbReference>
<sequence>MQFSLEIGHDQKNSIEFQRHWFSGRTTIKINGDVTTLKDPFQLSTHVDLEFTKRWEFSIKIPEPVKLVVEQIRPVLFGGLRPHQYNVYVDDSLVLEKCGY</sequence>
<dbReference type="EMBL" id="CP037421">
    <property type="protein sequence ID" value="QDT26948.1"/>
    <property type="molecule type" value="Genomic_DNA"/>
</dbReference>
<proteinExistence type="predicted"/>
<evidence type="ECO:0000313" key="2">
    <source>
        <dbReference type="Proteomes" id="UP000315647"/>
    </source>
</evidence>
<evidence type="ECO:0000313" key="1">
    <source>
        <dbReference type="EMBL" id="QDT26948.1"/>
    </source>
</evidence>
<dbReference type="Proteomes" id="UP000315647">
    <property type="component" value="Chromosome"/>
</dbReference>
<gene>
    <name evidence="1" type="ORF">Enr10x_22610</name>
</gene>
<organism evidence="1 2">
    <name type="scientific">Gimesia panareensis</name>
    <dbReference type="NCBI Taxonomy" id="2527978"/>
    <lineage>
        <taxon>Bacteria</taxon>
        <taxon>Pseudomonadati</taxon>
        <taxon>Planctomycetota</taxon>
        <taxon>Planctomycetia</taxon>
        <taxon>Planctomycetales</taxon>
        <taxon>Planctomycetaceae</taxon>
        <taxon>Gimesia</taxon>
    </lineage>
</organism>
<accession>A0A517Q5R5</accession>